<evidence type="ECO:0000313" key="2">
    <source>
        <dbReference type="Proteomes" id="UP000033220"/>
    </source>
</evidence>
<proteinExistence type="predicted"/>
<dbReference type="GO" id="GO:0016787">
    <property type="term" value="F:hydrolase activity"/>
    <property type="evidence" value="ECO:0007669"/>
    <property type="project" value="UniProtKB-KW"/>
</dbReference>
<name>H6SP61_PARPM</name>
<sequence>MMKISRTGSATLGPCCFWAVAGGGRPPYSQGMDTSPRDPALEIPPYLVRSPQRQTLPLVLSSPHSGTHYPESFLAQAALDPETLRRSEDTFVDRLFGEAPALGAPLLHALYPRAYIDVNREPYELDPQMFTDPLPGYVNPASPRVAAGLGTIPRVVGVGAEIYRDRLPFTEACRRIDGVYRPYHAALSELIARTRTRFGFCVLLDCHSMPSTGPDAGACVADVVLGDRHGLSCVGDITQVAARFLSAAGLRVVRNTPYAGGFTTGFYGRPADGVHVLQIELARRLYMDELTHAPNGGFAPLSALLTRLVALLGEMPPLSLLPRMPP</sequence>
<dbReference type="EMBL" id="HE663493">
    <property type="protein sequence ID" value="CCG07133.1"/>
    <property type="molecule type" value="Genomic_DNA"/>
</dbReference>
<dbReference type="eggNOG" id="COG3741">
    <property type="taxonomic scope" value="Bacteria"/>
</dbReference>
<protein>
    <submittedName>
        <fullName evidence="1">N-formylglutamate amidohydrolase</fullName>
    </submittedName>
</protein>
<dbReference type="InterPro" id="IPR007709">
    <property type="entry name" value="N-FG_amidohydro"/>
</dbReference>
<organism evidence="1 2">
    <name type="scientific">Pararhodospirillum photometricum DSM 122</name>
    <dbReference type="NCBI Taxonomy" id="1150469"/>
    <lineage>
        <taxon>Bacteria</taxon>
        <taxon>Pseudomonadati</taxon>
        <taxon>Pseudomonadota</taxon>
        <taxon>Alphaproteobacteria</taxon>
        <taxon>Rhodospirillales</taxon>
        <taxon>Rhodospirillaceae</taxon>
        <taxon>Pararhodospirillum</taxon>
    </lineage>
</organism>
<dbReference type="Proteomes" id="UP000033220">
    <property type="component" value="Chromosome DSM 122"/>
</dbReference>
<dbReference type="PATRIC" id="fig|1150469.3.peg.599"/>
<reference evidence="1 2" key="1">
    <citation type="submission" date="2012-02" db="EMBL/GenBank/DDBJ databases">
        <title>Shotgun genome sequence of Phaeospirillum photometricum DSM 122.</title>
        <authorList>
            <person name="Duquesne K."/>
            <person name="Sturgis J."/>
        </authorList>
    </citation>
    <scope>NUCLEOTIDE SEQUENCE [LARGE SCALE GENOMIC DNA]</scope>
    <source>
        <strain evidence="2">DSM122</strain>
    </source>
</reference>
<dbReference type="KEGG" id="rpm:RSPPHO_00507"/>
<dbReference type="SUPFAM" id="SSF53187">
    <property type="entry name" value="Zn-dependent exopeptidases"/>
    <property type="match status" value="1"/>
</dbReference>
<dbReference type="STRING" id="1150469.RSPPHO_00507"/>
<keyword evidence="1" id="KW-0378">Hydrolase</keyword>
<keyword evidence="2" id="KW-1185">Reference proteome</keyword>
<dbReference type="Gene3D" id="3.40.630.40">
    <property type="entry name" value="Zn-dependent exopeptidases"/>
    <property type="match status" value="1"/>
</dbReference>
<dbReference type="HOGENOM" id="CLU_069318_1_0_5"/>
<accession>H6SP61</accession>
<dbReference type="AlphaFoldDB" id="H6SP61"/>
<gene>
    <name evidence="1" type="ORF">RSPPHO_00507</name>
</gene>
<dbReference type="Pfam" id="PF05013">
    <property type="entry name" value="FGase"/>
    <property type="match status" value="1"/>
</dbReference>
<evidence type="ECO:0000313" key="1">
    <source>
        <dbReference type="EMBL" id="CCG07133.1"/>
    </source>
</evidence>